<dbReference type="SUPFAM" id="SSF48726">
    <property type="entry name" value="Immunoglobulin"/>
    <property type="match status" value="1"/>
</dbReference>
<reference evidence="3 4" key="2">
    <citation type="submission" date="2017-04" db="EMBL/GenBank/DDBJ databases">
        <title>CpG methylation of centromeres and impact of large insertions on vertebrate speciation.</title>
        <authorList>
            <person name="Ichikawa K."/>
            <person name="Yoshimura J."/>
            <person name="Morishita S."/>
        </authorList>
    </citation>
    <scope>NUCLEOTIDE SEQUENCE</scope>
    <source>
        <strain evidence="3 4">HSOK</strain>
    </source>
</reference>
<dbReference type="SMART" id="SM00408">
    <property type="entry name" value="IGc2"/>
    <property type="match status" value="1"/>
</dbReference>
<keyword evidence="1" id="KW-0393">Immunoglobulin domain</keyword>
<evidence type="ECO:0000313" key="3">
    <source>
        <dbReference type="Ensembl" id="ENSORLP00015006958.1"/>
    </source>
</evidence>
<dbReference type="PANTHER" id="PTHR10075:SF14">
    <property type="entry name" value="CELL ADHESION MOLECULE DSCAM2-RELATED"/>
    <property type="match status" value="1"/>
</dbReference>
<dbReference type="Gene3D" id="2.60.40.10">
    <property type="entry name" value="Immunoglobulins"/>
    <property type="match status" value="1"/>
</dbReference>
<dbReference type="Pfam" id="PF07679">
    <property type="entry name" value="I-set"/>
    <property type="match status" value="1"/>
</dbReference>
<dbReference type="InterPro" id="IPR007110">
    <property type="entry name" value="Ig-like_dom"/>
</dbReference>
<dbReference type="InterPro" id="IPR003599">
    <property type="entry name" value="Ig_sub"/>
</dbReference>
<dbReference type="InterPro" id="IPR013098">
    <property type="entry name" value="Ig_I-set"/>
</dbReference>
<dbReference type="PROSITE" id="PS50835">
    <property type="entry name" value="IG_LIKE"/>
    <property type="match status" value="1"/>
</dbReference>
<feature type="domain" description="Ig-like" evidence="2">
    <location>
        <begin position="11"/>
        <end position="84"/>
    </location>
</feature>
<reference evidence="3" key="3">
    <citation type="submission" date="2025-08" db="UniProtKB">
        <authorList>
            <consortium name="Ensembl"/>
        </authorList>
    </citation>
    <scope>IDENTIFICATION</scope>
    <source>
        <strain evidence="3">HSOK</strain>
    </source>
</reference>
<name>A0A3P9HHI1_ORYLA</name>
<dbReference type="InterPro" id="IPR003598">
    <property type="entry name" value="Ig_sub2"/>
</dbReference>
<evidence type="ECO:0000313" key="4">
    <source>
        <dbReference type="Proteomes" id="UP000265200"/>
    </source>
</evidence>
<evidence type="ECO:0000259" key="2">
    <source>
        <dbReference type="PROSITE" id="PS50835"/>
    </source>
</evidence>
<dbReference type="PANTHER" id="PTHR10075">
    <property type="entry name" value="BASIGIN RELATED"/>
    <property type="match status" value="1"/>
</dbReference>
<dbReference type="Ensembl" id="ENSORLT00015003338.1">
    <property type="protein sequence ID" value="ENSORLP00015006958.1"/>
    <property type="gene ID" value="ENSORLG00015007796.1"/>
</dbReference>
<reference evidence="3" key="4">
    <citation type="submission" date="2025-09" db="UniProtKB">
        <authorList>
            <consortium name="Ensembl"/>
        </authorList>
    </citation>
    <scope>IDENTIFICATION</scope>
    <source>
        <strain evidence="3">HSOK</strain>
    </source>
</reference>
<proteinExistence type="predicted"/>
<accession>A0A3P9HHI1</accession>
<organism evidence="3 4">
    <name type="scientific">Oryzias latipes</name>
    <name type="common">Japanese rice fish</name>
    <name type="synonym">Japanese killifish</name>
    <dbReference type="NCBI Taxonomy" id="8090"/>
    <lineage>
        <taxon>Eukaryota</taxon>
        <taxon>Metazoa</taxon>
        <taxon>Chordata</taxon>
        <taxon>Craniata</taxon>
        <taxon>Vertebrata</taxon>
        <taxon>Euteleostomi</taxon>
        <taxon>Actinopterygii</taxon>
        <taxon>Neopterygii</taxon>
        <taxon>Teleostei</taxon>
        <taxon>Neoteleostei</taxon>
        <taxon>Acanthomorphata</taxon>
        <taxon>Ovalentaria</taxon>
        <taxon>Atherinomorphae</taxon>
        <taxon>Beloniformes</taxon>
        <taxon>Adrianichthyidae</taxon>
        <taxon>Oryziinae</taxon>
        <taxon>Oryzias</taxon>
    </lineage>
</organism>
<evidence type="ECO:0000256" key="1">
    <source>
        <dbReference type="ARBA" id="ARBA00023319"/>
    </source>
</evidence>
<dbReference type="SMART" id="SM00409">
    <property type="entry name" value="IG"/>
    <property type="match status" value="1"/>
</dbReference>
<protein>
    <recommendedName>
        <fullName evidence="2">Ig-like domain-containing protein</fullName>
    </recommendedName>
</protein>
<dbReference type="InterPro" id="IPR036179">
    <property type="entry name" value="Ig-like_dom_sf"/>
</dbReference>
<reference key="1">
    <citation type="journal article" date="2007" name="Nature">
        <title>The medaka draft genome and insights into vertebrate genome evolution.</title>
        <authorList>
            <person name="Kasahara M."/>
            <person name="Naruse K."/>
            <person name="Sasaki S."/>
            <person name="Nakatani Y."/>
            <person name="Qu W."/>
            <person name="Ahsan B."/>
            <person name="Yamada T."/>
            <person name="Nagayasu Y."/>
            <person name="Doi K."/>
            <person name="Kasai Y."/>
            <person name="Jindo T."/>
            <person name="Kobayashi D."/>
            <person name="Shimada A."/>
            <person name="Toyoda A."/>
            <person name="Kuroki Y."/>
            <person name="Fujiyama A."/>
            <person name="Sasaki T."/>
            <person name="Shimizu A."/>
            <person name="Asakawa S."/>
            <person name="Shimizu N."/>
            <person name="Hashimoto S."/>
            <person name="Yang J."/>
            <person name="Lee Y."/>
            <person name="Matsushima K."/>
            <person name="Sugano S."/>
            <person name="Sakaizumi M."/>
            <person name="Narita T."/>
            <person name="Ohishi K."/>
            <person name="Haga S."/>
            <person name="Ohta F."/>
            <person name="Nomoto H."/>
            <person name="Nogata K."/>
            <person name="Morishita T."/>
            <person name="Endo T."/>
            <person name="Shin-I T."/>
            <person name="Takeda H."/>
            <person name="Morishita S."/>
            <person name="Kohara Y."/>
        </authorList>
    </citation>
    <scope>NUCLEOTIDE SEQUENCE [LARGE SCALE GENOMIC DNA]</scope>
    <source>
        <strain>Hd-rR</strain>
    </source>
</reference>
<dbReference type="Proteomes" id="UP000265200">
    <property type="component" value="Chromosome 4"/>
</dbReference>
<dbReference type="AlphaFoldDB" id="A0A3P9HHI1"/>
<sequence>MQYHLSLQIQPGPKVMKVQVGHTVELPCVPKGVPEPTVTWIKDLKEYQASPDGSLVLKTVTLEDEGTYMCTASNTAGRDEARIRVVIQGWLQNFFY</sequence>
<dbReference type="InterPro" id="IPR013783">
    <property type="entry name" value="Ig-like_fold"/>
</dbReference>